<evidence type="ECO:0000313" key="2">
    <source>
        <dbReference type="Proteomes" id="UP000237640"/>
    </source>
</evidence>
<protein>
    <recommendedName>
        <fullName evidence="3">Outer membrane protein with beta-barrel domain</fullName>
    </recommendedName>
</protein>
<accession>A0A2T0MD20</accession>
<dbReference type="AlphaFoldDB" id="A0A2T0MD20"/>
<dbReference type="EMBL" id="PVYX01000002">
    <property type="protein sequence ID" value="PRX55398.1"/>
    <property type="molecule type" value="Genomic_DNA"/>
</dbReference>
<keyword evidence="2" id="KW-1185">Reference proteome</keyword>
<sequence length="280" mass="32643">MVLVLIYTDIKSQEEIVRMDYGIWADMENTTVSDLTFRFSQKIQKNLTISSEYLKRDFDFFDRTEVSPLEDINRFHQLQLSLDYEIEIGKAYTIEAAFKPTISSSWTSSLSQEDFLWIFSAWISKKWSGKKQRNNWVRVGIFNDVLFGSPRLIPLLEYSTYISDKLFLKLGFPESAISFQFNERNRLLLEHSFSGMYANVASPLQIQNFGELVDGKLVLNGSQISLDYQYRLQPNLTTISQIGYQLVEDFEIQDNNDNPFYDFGQGSSIFFSMGIMYNFK</sequence>
<organism evidence="1 2">
    <name type="scientific">Flagellimonas meridianipacifica</name>
    <dbReference type="NCBI Taxonomy" id="1080225"/>
    <lineage>
        <taxon>Bacteria</taxon>
        <taxon>Pseudomonadati</taxon>
        <taxon>Bacteroidota</taxon>
        <taxon>Flavobacteriia</taxon>
        <taxon>Flavobacteriales</taxon>
        <taxon>Flavobacteriaceae</taxon>
        <taxon>Flagellimonas</taxon>
    </lineage>
</organism>
<name>A0A2T0MD20_9FLAO</name>
<proteinExistence type="predicted"/>
<dbReference type="Proteomes" id="UP000237640">
    <property type="component" value="Unassembled WGS sequence"/>
</dbReference>
<evidence type="ECO:0000313" key="1">
    <source>
        <dbReference type="EMBL" id="PRX55398.1"/>
    </source>
</evidence>
<evidence type="ECO:0008006" key="3">
    <source>
        <dbReference type="Google" id="ProtNLM"/>
    </source>
</evidence>
<gene>
    <name evidence="1" type="ORF">CLV81_3810</name>
</gene>
<comment type="caution">
    <text evidence="1">The sequence shown here is derived from an EMBL/GenBank/DDBJ whole genome shotgun (WGS) entry which is preliminary data.</text>
</comment>
<reference evidence="1 2" key="1">
    <citation type="submission" date="2018-03" db="EMBL/GenBank/DDBJ databases">
        <title>Genomic Encyclopedia of Archaeal and Bacterial Type Strains, Phase II (KMG-II): from individual species to whole genera.</title>
        <authorList>
            <person name="Goeker M."/>
        </authorList>
    </citation>
    <scope>NUCLEOTIDE SEQUENCE [LARGE SCALE GENOMIC DNA]</scope>
    <source>
        <strain evidence="1 2">DSM 25027</strain>
    </source>
</reference>